<reference evidence="1" key="1">
    <citation type="submission" date="2022-10" db="EMBL/GenBank/DDBJ databases">
        <title>Genome sequences of endogenous nimaviruses in decapod crustaceans.</title>
        <authorList>
            <person name="Kawato S."/>
            <person name="Nozaki R."/>
            <person name="Kondo H."/>
            <person name="Hirono I."/>
        </authorList>
    </citation>
    <scope>NUCLEOTIDE SEQUENCE</scope>
    <source>
        <strain evidence="1">Ube2021</strain>
    </source>
</reference>
<evidence type="ECO:0000313" key="1">
    <source>
        <dbReference type="EMBL" id="BDT62992.1"/>
    </source>
</evidence>
<name>A0A9C7EZ15_9VIRU</name>
<dbReference type="EMBL" id="LC738880">
    <property type="protein sequence ID" value="BDT62992.1"/>
    <property type="molecule type" value="Genomic_DNA"/>
</dbReference>
<organism evidence="1">
    <name type="scientific">Trachysalambria curvirostris nimavirus</name>
    <dbReference type="NCBI Taxonomy" id="2984282"/>
    <lineage>
        <taxon>Viruses</taxon>
        <taxon>Viruses incertae sedis</taxon>
        <taxon>Naldaviricetes</taxon>
        <taxon>Nimaviridae</taxon>
    </lineage>
</organism>
<sequence>MLSDAMLFTNAADTTPTLMLISQSGDMVAFIQRYLGADSVVLITVYFGVAQGCGPSSLRSRKIVSDYPQLLIPAEMNSQPTRANAVPRKPSDRRIDIVSKECPDCVPRMSHLKRETATLTRTGNGAVSCLRRGFISAGMNNFG</sequence>
<protein>
    <submittedName>
        <fullName evidence="1">Uncharacterized protein</fullName>
    </submittedName>
</protein>
<proteinExistence type="predicted"/>
<accession>A0A9C7EZ15</accession>